<feature type="domain" description="Calcineurin-like phosphoesterase" evidence="1">
    <location>
        <begin position="30"/>
        <end position="175"/>
    </location>
</feature>
<dbReference type="PANTHER" id="PTHR39323:SF1">
    <property type="entry name" value="BLR1149 PROTEIN"/>
    <property type="match status" value="1"/>
</dbReference>
<dbReference type="InterPro" id="IPR024173">
    <property type="entry name" value="Pesterase_MJ0037-like"/>
</dbReference>
<dbReference type="GO" id="GO:0016787">
    <property type="term" value="F:hydrolase activity"/>
    <property type="evidence" value="ECO:0007669"/>
    <property type="project" value="InterPro"/>
</dbReference>
<name>T1C2B7_9ZZZZ</name>
<dbReference type="EMBL" id="AUZZ01002489">
    <property type="protein sequence ID" value="EQD60290.1"/>
    <property type="molecule type" value="Genomic_DNA"/>
</dbReference>
<dbReference type="InterPro" id="IPR029052">
    <property type="entry name" value="Metallo-depent_PP-like"/>
</dbReference>
<comment type="caution">
    <text evidence="2">The sequence shown here is derived from an EMBL/GenBank/DDBJ whole genome shotgun (WGS) entry which is preliminary data.</text>
</comment>
<reference evidence="2" key="2">
    <citation type="journal article" date="2014" name="ISME J.">
        <title>Microbial stratification in low pH oxic and suboxic macroscopic growths along an acid mine drainage.</title>
        <authorList>
            <person name="Mendez-Garcia C."/>
            <person name="Mesa V."/>
            <person name="Sprenger R.R."/>
            <person name="Richter M."/>
            <person name="Diez M.S."/>
            <person name="Solano J."/>
            <person name="Bargiela R."/>
            <person name="Golyshina O.V."/>
            <person name="Manteca A."/>
            <person name="Ramos J.L."/>
            <person name="Gallego J.R."/>
            <person name="Llorente I."/>
            <person name="Martins Dos Santos V.A."/>
            <person name="Jensen O.N."/>
            <person name="Pelaez A.I."/>
            <person name="Sanchez J."/>
            <person name="Ferrer M."/>
        </authorList>
    </citation>
    <scope>NUCLEOTIDE SEQUENCE</scope>
</reference>
<reference evidence="2" key="1">
    <citation type="submission" date="2013-08" db="EMBL/GenBank/DDBJ databases">
        <authorList>
            <person name="Mendez C."/>
            <person name="Richter M."/>
            <person name="Ferrer M."/>
            <person name="Sanchez J."/>
        </authorList>
    </citation>
    <scope>NUCLEOTIDE SEQUENCE</scope>
</reference>
<proteinExistence type="predicted"/>
<dbReference type="SUPFAM" id="SSF56300">
    <property type="entry name" value="Metallo-dependent phosphatases"/>
    <property type="match status" value="1"/>
</dbReference>
<dbReference type="InterPro" id="IPR004843">
    <property type="entry name" value="Calcineurin-like_PHP"/>
</dbReference>
<gene>
    <name evidence="2" type="ORF">B2A_03739</name>
</gene>
<protein>
    <submittedName>
        <fullName evidence="2">Metallophosphoesterase</fullName>
    </submittedName>
</protein>
<sequence>MKSEILPVKDIKFVYEKPAAVIHANGADRLVVGDLHIGAEKRFIEKGIRIYNATDLMANEVISIASEFDVREIILLGDIKDSIMNPERTELMNIKRFFSLLEGYKVRIVKGNHDAHISEITGIKTVDELLIGEFALLHGNQWPTEAAMLKRYIMTAHNHISASLKDKRGGYYQYKAWMIAKINKKTRSRALQAFQQGIRADHDASL</sequence>
<dbReference type="PANTHER" id="PTHR39323">
    <property type="entry name" value="BLR1149 PROTEIN"/>
    <property type="match status" value="1"/>
</dbReference>
<accession>T1C2B7</accession>
<evidence type="ECO:0000259" key="1">
    <source>
        <dbReference type="Pfam" id="PF00149"/>
    </source>
</evidence>
<evidence type="ECO:0000313" key="2">
    <source>
        <dbReference type="EMBL" id="EQD60290.1"/>
    </source>
</evidence>
<dbReference type="Pfam" id="PF00149">
    <property type="entry name" value="Metallophos"/>
    <property type="match status" value="1"/>
</dbReference>
<dbReference type="Gene3D" id="3.60.21.10">
    <property type="match status" value="1"/>
</dbReference>
<dbReference type="PIRSF" id="PIRSF000887">
    <property type="entry name" value="Pesterase_MJ0037"/>
    <property type="match status" value="1"/>
</dbReference>
<organism evidence="2">
    <name type="scientific">mine drainage metagenome</name>
    <dbReference type="NCBI Taxonomy" id="410659"/>
    <lineage>
        <taxon>unclassified sequences</taxon>
        <taxon>metagenomes</taxon>
        <taxon>ecological metagenomes</taxon>
    </lineage>
</organism>
<dbReference type="AlphaFoldDB" id="T1C2B7"/>